<comment type="subunit">
    <text evidence="5">Component of the Mediator complex.</text>
</comment>
<keyword evidence="7" id="KW-1185">Reference proteome</keyword>
<dbReference type="InterPro" id="IPR037212">
    <property type="entry name" value="Med7/Med21-like"/>
</dbReference>
<dbReference type="GO" id="GO:0006357">
    <property type="term" value="P:regulation of transcription by RNA polymerase II"/>
    <property type="evidence" value="ECO:0007669"/>
    <property type="project" value="InterPro"/>
</dbReference>
<gene>
    <name evidence="6" type="ORF">PCYB_051910</name>
</gene>
<dbReference type="GeneID" id="14691562"/>
<dbReference type="PhylomeDB" id="K6UIN8"/>
<dbReference type="RefSeq" id="XP_004221120.1">
    <property type="nucleotide sequence ID" value="XM_004221072.1"/>
</dbReference>
<sequence length="245" mass="28648">MADKYVSGYPPPPYYFEEYVDADEQVGQVEDTEGGEGVHTDAYHLLSDIKHQYNIYDVTENTHVESPPIDGNEKEKYTKQTCHLILGRPPPVPLKSNYNVFGINHQVEKRVEDLESDELLYDVKKNLKNEFIRLFKKYKESIFDLFDDIVNNRRDDKTKIKILIKVHVNLFHILAKLRFYQCVNNIINVLKVQLKRRQIAIDKMKLSLLRIYGYIHFVQGSFSTRAIADDDEGGSPKRRRKLTVL</sequence>
<dbReference type="OrthoDB" id="10253553at2759"/>
<dbReference type="GO" id="GO:0016592">
    <property type="term" value="C:mediator complex"/>
    <property type="evidence" value="ECO:0007669"/>
    <property type="project" value="InterPro"/>
</dbReference>
<evidence type="ECO:0000256" key="3">
    <source>
        <dbReference type="ARBA" id="ARBA00023163"/>
    </source>
</evidence>
<dbReference type="eggNOG" id="ENOG502SU23">
    <property type="taxonomic scope" value="Eukaryota"/>
</dbReference>
<dbReference type="GO" id="GO:0003712">
    <property type="term" value="F:transcription coregulator activity"/>
    <property type="evidence" value="ECO:0007669"/>
    <property type="project" value="InterPro"/>
</dbReference>
<evidence type="ECO:0000256" key="1">
    <source>
        <dbReference type="ARBA" id="ARBA00004123"/>
    </source>
</evidence>
<accession>K6UIN8</accession>
<dbReference type="SUPFAM" id="SSF140718">
    <property type="entry name" value="Mediator hinge subcomplex-like"/>
    <property type="match status" value="1"/>
</dbReference>
<dbReference type="Pfam" id="PF05983">
    <property type="entry name" value="Med7"/>
    <property type="match status" value="1"/>
</dbReference>
<evidence type="ECO:0000313" key="7">
    <source>
        <dbReference type="Proteomes" id="UP000006319"/>
    </source>
</evidence>
<dbReference type="OMA" id="KYVSGYP"/>
<dbReference type="Proteomes" id="UP000006319">
    <property type="component" value="Chromosome 5"/>
</dbReference>
<reference evidence="6 7" key="1">
    <citation type="journal article" date="2012" name="Nat. Genet.">
        <title>Plasmodium cynomolgi genome sequences provide insight into Plasmodium vivax and the monkey malaria clade.</title>
        <authorList>
            <person name="Tachibana S."/>
            <person name="Sullivan S.A."/>
            <person name="Kawai S."/>
            <person name="Nakamura S."/>
            <person name="Kim H.R."/>
            <person name="Goto N."/>
            <person name="Arisue N."/>
            <person name="Palacpac N.M.Q."/>
            <person name="Honma H."/>
            <person name="Yagi M."/>
            <person name="Tougan T."/>
            <person name="Katakai Y."/>
            <person name="Kaneko O."/>
            <person name="Mita T."/>
            <person name="Kita K."/>
            <person name="Yasutomi Y."/>
            <person name="Sutton P.L."/>
            <person name="Shakhbatyan R."/>
            <person name="Horii T."/>
            <person name="Yasunaga T."/>
            <person name="Barnwell J.W."/>
            <person name="Escalante A.A."/>
            <person name="Carlton J.M."/>
            <person name="Tanabe K."/>
        </authorList>
    </citation>
    <scope>NUCLEOTIDE SEQUENCE [LARGE SCALE GENOMIC DNA]</scope>
    <source>
        <strain evidence="6 7">B</strain>
    </source>
</reference>
<evidence type="ECO:0000256" key="2">
    <source>
        <dbReference type="ARBA" id="ARBA00023015"/>
    </source>
</evidence>
<dbReference type="InterPro" id="IPR009244">
    <property type="entry name" value="Mediatior_Med7"/>
</dbReference>
<proteinExistence type="inferred from homology"/>
<organism evidence="6 7">
    <name type="scientific">Plasmodium cynomolgi (strain B)</name>
    <dbReference type="NCBI Taxonomy" id="1120755"/>
    <lineage>
        <taxon>Eukaryota</taxon>
        <taxon>Sar</taxon>
        <taxon>Alveolata</taxon>
        <taxon>Apicomplexa</taxon>
        <taxon>Aconoidasida</taxon>
        <taxon>Haemosporida</taxon>
        <taxon>Plasmodiidae</taxon>
        <taxon>Plasmodium</taxon>
        <taxon>Plasmodium (Plasmodium)</taxon>
    </lineage>
</organism>
<keyword evidence="5" id="KW-0010">Activator</keyword>
<dbReference type="KEGG" id="pcy:PCYB_051910"/>
<keyword evidence="2 5" id="KW-0805">Transcription regulation</keyword>
<protein>
    <recommendedName>
        <fullName evidence="5">Mediator of RNA polymerase II transcription subunit 7</fullName>
    </recommendedName>
</protein>
<dbReference type="PANTHER" id="PTHR21428:SF11">
    <property type="entry name" value="MEDIATOR OF RNA POLYMERASE II TRANSCRIPTION SUBUNIT 7"/>
    <property type="match status" value="1"/>
</dbReference>
<evidence type="ECO:0000256" key="5">
    <source>
        <dbReference type="RuleBase" id="RU364060"/>
    </source>
</evidence>
<dbReference type="AlphaFoldDB" id="K6UIN8"/>
<evidence type="ECO:0000256" key="4">
    <source>
        <dbReference type="ARBA" id="ARBA00023242"/>
    </source>
</evidence>
<comment type="subcellular location">
    <subcellularLocation>
        <location evidence="1 5">Nucleus</location>
    </subcellularLocation>
</comment>
<keyword evidence="3 5" id="KW-0804">Transcription</keyword>
<keyword evidence="4 5" id="KW-0539">Nucleus</keyword>
<comment type="function">
    <text evidence="5">Component of the Mediator complex, a coactivator involved in the regulated transcription of nearly all RNA polymerase II-dependent genes. Mediator functions as a bridge to convey information from gene-specific regulatory proteins to the basal RNA polymerase II transcription machinery.</text>
</comment>
<evidence type="ECO:0000313" key="6">
    <source>
        <dbReference type="EMBL" id="GAB65173.1"/>
    </source>
</evidence>
<comment type="similarity">
    <text evidence="5">Belongs to the Mediator complex subunit 7 family.</text>
</comment>
<dbReference type="GO" id="GO:0070847">
    <property type="term" value="C:core mediator complex"/>
    <property type="evidence" value="ECO:0007669"/>
    <property type="project" value="TreeGrafter"/>
</dbReference>
<dbReference type="VEuPathDB" id="PlasmoDB:PCYB_051910"/>
<name>K6UIN8_PLACD</name>
<dbReference type="PANTHER" id="PTHR21428">
    <property type="entry name" value="MEDIATOR OF RNA POLYMERASE II TRANSCRIPTION SUBUNIT 7"/>
    <property type="match status" value="1"/>
</dbReference>
<dbReference type="EMBL" id="DF157097">
    <property type="protein sequence ID" value="GAB65173.1"/>
    <property type="molecule type" value="Genomic_DNA"/>
</dbReference>